<dbReference type="InterPro" id="IPR001660">
    <property type="entry name" value="SAM"/>
</dbReference>
<feature type="domain" description="SAM" evidence="5">
    <location>
        <begin position="75"/>
        <end position="138"/>
    </location>
</feature>
<dbReference type="Proteomes" id="UP001347796">
    <property type="component" value="Unassembled WGS sequence"/>
</dbReference>
<dbReference type="GO" id="GO:0015629">
    <property type="term" value="C:actin cytoskeleton"/>
    <property type="evidence" value="ECO:0007669"/>
    <property type="project" value="TreeGrafter"/>
</dbReference>
<dbReference type="AlphaFoldDB" id="A0AAN8IVV3"/>
<name>A0AAN8IVV3_PATCE</name>
<dbReference type="Gene3D" id="1.10.150.50">
    <property type="entry name" value="Transcription Factor, Ets-1"/>
    <property type="match status" value="1"/>
</dbReference>
<dbReference type="InterPro" id="IPR013761">
    <property type="entry name" value="SAM/pointed_sf"/>
</dbReference>
<dbReference type="Pfam" id="PF07647">
    <property type="entry name" value="SAM_2"/>
    <property type="match status" value="1"/>
</dbReference>
<dbReference type="GO" id="GO:0014069">
    <property type="term" value="C:postsynaptic density"/>
    <property type="evidence" value="ECO:0007669"/>
    <property type="project" value="TreeGrafter"/>
</dbReference>
<dbReference type="CDD" id="cd09512">
    <property type="entry name" value="SAM_Neurabin-like"/>
    <property type="match status" value="1"/>
</dbReference>
<evidence type="ECO:0000259" key="5">
    <source>
        <dbReference type="PROSITE" id="PS50105"/>
    </source>
</evidence>
<evidence type="ECO:0000256" key="3">
    <source>
        <dbReference type="SAM" id="MobiDB-lite"/>
    </source>
</evidence>
<dbReference type="SMART" id="SM00454">
    <property type="entry name" value="SAM"/>
    <property type="match status" value="1"/>
</dbReference>
<keyword evidence="1" id="KW-0597">Phosphoprotein</keyword>
<dbReference type="PANTHER" id="PTHR16154">
    <property type="entry name" value="NEURABIN"/>
    <property type="match status" value="1"/>
</dbReference>
<keyword evidence="7" id="KW-1185">Reference proteome</keyword>
<reference evidence="6 7" key="1">
    <citation type="submission" date="2024-01" db="EMBL/GenBank/DDBJ databases">
        <title>The genome of the rayed Mediterranean limpet Patella caerulea (Linnaeus, 1758).</title>
        <authorList>
            <person name="Anh-Thu Weber A."/>
            <person name="Halstead-Nussloch G."/>
        </authorList>
    </citation>
    <scope>NUCLEOTIDE SEQUENCE [LARGE SCALE GENOMIC DNA]</scope>
    <source>
        <strain evidence="6">AATW-2023a</strain>
        <tissue evidence="6">Whole specimen</tissue>
    </source>
</reference>
<dbReference type="GO" id="GO:0005737">
    <property type="term" value="C:cytoplasm"/>
    <property type="evidence" value="ECO:0007669"/>
    <property type="project" value="TreeGrafter"/>
</dbReference>
<comment type="caution">
    <text evidence="6">The sequence shown here is derived from an EMBL/GenBank/DDBJ whole genome shotgun (WGS) entry which is preliminary data.</text>
</comment>
<organism evidence="6 7">
    <name type="scientific">Patella caerulea</name>
    <name type="common">Rayed Mediterranean limpet</name>
    <dbReference type="NCBI Taxonomy" id="87958"/>
    <lineage>
        <taxon>Eukaryota</taxon>
        <taxon>Metazoa</taxon>
        <taxon>Spiralia</taxon>
        <taxon>Lophotrochozoa</taxon>
        <taxon>Mollusca</taxon>
        <taxon>Gastropoda</taxon>
        <taxon>Patellogastropoda</taxon>
        <taxon>Patelloidea</taxon>
        <taxon>Patellidae</taxon>
        <taxon>Patella</taxon>
    </lineage>
</organism>
<dbReference type="InterPro" id="IPR043446">
    <property type="entry name" value="Neurabin-like"/>
</dbReference>
<gene>
    <name evidence="6" type="ORF">SNE40_023205</name>
</gene>
<dbReference type="PANTHER" id="PTHR16154:SF6">
    <property type="entry name" value="SPINOPHILIN, ISOFORM J"/>
    <property type="match status" value="1"/>
</dbReference>
<dbReference type="SUPFAM" id="SSF47769">
    <property type="entry name" value="SAM/Pointed domain"/>
    <property type="match status" value="1"/>
</dbReference>
<dbReference type="GO" id="GO:0051015">
    <property type="term" value="F:actin filament binding"/>
    <property type="evidence" value="ECO:0007669"/>
    <property type="project" value="TreeGrafter"/>
</dbReference>
<dbReference type="FunFam" id="1.10.150.50:FF:000008">
    <property type="entry name" value="Neurabin-1 isoform 1-like protein"/>
    <property type="match status" value="1"/>
</dbReference>
<evidence type="ECO:0000256" key="2">
    <source>
        <dbReference type="ARBA" id="ARBA00023054"/>
    </source>
</evidence>
<dbReference type="GO" id="GO:0019722">
    <property type="term" value="P:calcium-mediated signaling"/>
    <property type="evidence" value="ECO:0007669"/>
    <property type="project" value="TreeGrafter"/>
</dbReference>
<dbReference type="GO" id="GO:0030425">
    <property type="term" value="C:dendrite"/>
    <property type="evidence" value="ECO:0007669"/>
    <property type="project" value="TreeGrafter"/>
</dbReference>
<feature type="chain" id="PRO_5042854527" description="SAM domain-containing protein" evidence="4">
    <location>
        <begin position="21"/>
        <end position="164"/>
    </location>
</feature>
<sequence length="164" mass="18660">MCLIIYLLYSINNIILLVTSSTSDISSSMMVSEFDEDGAKSTFTLNISGTPAAEENLSPNKRNLNQFQSCPIPDWSTEHVCHWLIALELEKYTAAFRDKNITGLQLLAIDGSKLKALGIINGKDREVLKKKVKEMKTALEKEKKQQEKERKAREKEQKKQLKKK</sequence>
<evidence type="ECO:0000256" key="4">
    <source>
        <dbReference type="SAM" id="SignalP"/>
    </source>
</evidence>
<protein>
    <recommendedName>
        <fullName evidence="5">SAM domain-containing protein</fullName>
    </recommendedName>
</protein>
<proteinExistence type="predicted"/>
<dbReference type="PROSITE" id="PS50105">
    <property type="entry name" value="SAM_DOMAIN"/>
    <property type="match status" value="1"/>
</dbReference>
<dbReference type="GO" id="GO:0007015">
    <property type="term" value="P:actin filament organization"/>
    <property type="evidence" value="ECO:0007669"/>
    <property type="project" value="TreeGrafter"/>
</dbReference>
<feature type="region of interest" description="Disordered" evidence="3">
    <location>
        <begin position="139"/>
        <end position="164"/>
    </location>
</feature>
<evidence type="ECO:0000313" key="6">
    <source>
        <dbReference type="EMBL" id="KAK6166545.1"/>
    </source>
</evidence>
<feature type="signal peptide" evidence="4">
    <location>
        <begin position="1"/>
        <end position="20"/>
    </location>
</feature>
<keyword evidence="4" id="KW-0732">Signal</keyword>
<dbReference type="EMBL" id="JAZGQO010000021">
    <property type="protein sequence ID" value="KAK6166545.1"/>
    <property type="molecule type" value="Genomic_DNA"/>
</dbReference>
<accession>A0AAN8IVV3</accession>
<evidence type="ECO:0000256" key="1">
    <source>
        <dbReference type="ARBA" id="ARBA00022553"/>
    </source>
</evidence>
<dbReference type="GO" id="GO:0031175">
    <property type="term" value="P:neuron projection development"/>
    <property type="evidence" value="ECO:0007669"/>
    <property type="project" value="TreeGrafter"/>
</dbReference>
<evidence type="ECO:0000313" key="7">
    <source>
        <dbReference type="Proteomes" id="UP001347796"/>
    </source>
</evidence>
<keyword evidence="2" id="KW-0175">Coiled coil</keyword>